<comment type="subcellular location">
    <subcellularLocation>
        <location evidence="1">Membrane</location>
        <topology evidence="1">Multi-pass membrane protein</topology>
    </subcellularLocation>
</comment>
<dbReference type="AlphaFoldDB" id="K9TGY2"/>
<dbReference type="HOGENOM" id="CLU_617970_0_0_3"/>
<keyword evidence="4 5" id="KW-0472">Membrane</keyword>
<dbReference type="OrthoDB" id="1631746at2"/>
<dbReference type="PANTHER" id="PTHR37422">
    <property type="entry name" value="TEICHURONIC ACID BIOSYNTHESIS PROTEIN TUAE"/>
    <property type="match status" value="1"/>
</dbReference>
<dbReference type="GO" id="GO:0016874">
    <property type="term" value="F:ligase activity"/>
    <property type="evidence" value="ECO:0007669"/>
    <property type="project" value="UniProtKB-KW"/>
</dbReference>
<feature type="transmembrane region" description="Helical" evidence="5">
    <location>
        <begin position="402"/>
        <end position="423"/>
    </location>
</feature>
<feature type="transmembrane region" description="Helical" evidence="5">
    <location>
        <begin position="124"/>
        <end position="146"/>
    </location>
</feature>
<evidence type="ECO:0000256" key="3">
    <source>
        <dbReference type="ARBA" id="ARBA00022989"/>
    </source>
</evidence>
<feature type="transmembrane region" description="Helical" evidence="5">
    <location>
        <begin position="212"/>
        <end position="245"/>
    </location>
</feature>
<keyword evidence="7" id="KW-0436">Ligase</keyword>
<sequence>MLKQAISSWYFILFIFLFLRPYPIQYIGHLGVRVLDLLILLLILLLLAYKSKKWKSSLPPFFYVIAFALLLMSGLVILSMLIGSYYSLPISYRDFLESFRYSSYICYVLFGIAWTKYSTKSLEFFFKAVLIILGTSCFFSIFQSLFSDHFLFLTKLYATDRQAQGFQGTNRVTSIFGNPNTTGIMTLLLAAIIIAYFRSYKNILDKSIKRNLIFIICISLYVVLITGSRTSFIVLLIGLLGFLAYQFKSKKSIFFIALGSISIFTLGNTLKNIIIALSPAYLHPIVNYLFVLDVQKILLTKTLAARFQRWDEALEYFKLSPLFGVGPLRLEVPSSTDNFYVYILARYGIIGLLVFLGIWLYVFHLAKKSQSYKNRSLCFISQSLIYQSVIILIANLTLEAQIIIPIAYLYFISLGLLIGNLSFHKKLANKNQQTKILFLPQQN</sequence>
<feature type="domain" description="O-antigen ligase-related" evidence="6">
    <location>
        <begin position="216"/>
        <end position="356"/>
    </location>
</feature>
<evidence type="ECO:0000256" key="1">
    <source>
        <dbReference type="ARBA" id="ARBA00004141"/>
    </source>
</evidence>
<name>K9TGY2_9CYAN</name>
<feature type="transmembrane region" description="Helical" evidence="5">
    <location>
        <begin position="30"/>
        <end position="49"/>
    </location>
</feature>
<feature type="transmembrane region" description="Helical" evidence="5">
    <location>
        <begin position="7"/>
        <end position="24"/>
    </location>
</feature>
<feature type="transmembrane region" description="Helical" evidence="5">
    <location>
        <begin position="182"/>
        <end position="200"/>
    </location>
</feature>
<dbReference type="InParanoid" id="K9TGY2"/>
<keyword evidence="2 5" id="KW-0812">Transmembrane</keyword>
<feature type="transmembrane region" description="Helical" evidence="5">
    <location>
        <begin position="377"/>
        <end position="396"/>
    </location>
</feature>
<feature type="transmembrane region" description="Helical" evidence="5">
    <location>
        <begin position="339"/>
        <end position="365"/>
    </location>
</feature>
<dbReference type="EMBL" id="CP003607">
    <property type="protein sequence ID" value="AFY81396.1"/>
    <property type="molecule type" value="Genomic_DNA"/>
</dbReference>
<dbReference type="KEGG" id="oac:Oscil6304_1702"/>
<dbReference type="InterPro" id="IPR007016">
    <property type="entry name" value="O-antigen_ligase-rel_domated"/>
</dbReference>
<dbReference type="RefSeq" id="WP_015148040.1">
    <property type="nucleotide sequence ID" value="NC_019693.1"/>
</dbReference>
<evidence type="ECO:0000313" key="7">
    <source>
        <dbReference type="EMBL" id="AFY81396.1"/>
    </source>
</evidence>
<gene>
    <name evidence="7" type="ORF">Oscil6304_1702</name>
</gene>
<dbReference type="FunCoup" id="K9TGY2">
    <property type="interactions" value="6"/>
</dbReference>
<organism evidence="7 8">
    <name type="scientific">Oscillatoria acuminata PCC 6304</name>
    <dbReference type="NCBI Taxonomy" id="56110"/>
    <lineage>
        <taxon>Bacteria</taxon>
        <taxon>Bacillati</taxon>
        <taxon>Cyanobacteriota</taxon>
        <taxon>Cyanophyceae</taxon>
        <taxon>Oscillatoriophycideae</taxon>
        <taxon>Oscillatoriales</taxon>
        <taxon>Oscillatoriaceae</taxon>
        <taxon>Oscillatoria</taxon>
    </lineage>
</organism>
<feature type="transmembrane region" description="Helical" evidence="5">
    <location>
        <begin position="251"/>
        <end position="267"/>
    </location>
</feature>
<feature type="transmembrane region" description="Helical" evidence="5">
    <location>
        <begin position="98"/>
        <end position="117"/>
    </location>
</feature>
<evidence type="ECO:0000259" key="6">
    <source>
        <dbReference type="Pfam" id="PF04932"/>
    </source>
</evidence>
<keyword evidence="8" id="KW-1185">Reference proteome</keyword>
<evidence type="ECO:0000256" key="5">
    <source>
        <dbReference type="SAM" id="Phobius"/>
    </source>
</evidence>
<dbReference type="PANTHER" id="PTHR37422:SF13">
    <property type="entry name" value="LIPOPOLYSACCHARIDE BIOSYNTHESIS PROTEIN PA4999-RELATED"/>
    <property type="match status" value="1"/>
</dbReference>
<evidence type="ECO:0000313" key="8">
    <source>
        <dbReference type="Proteomes" id="UP000010367"/>
    </source>
</evidence>
<evidence type="ECO:0000256" key="4">
    <source>
        <dbReference type="ARBA" id="ARBA00023136"/>
    </source>
</evidence>
<reference evidence="7 8" key="1">
    <citation type="submission" date="2012-06" db="EMBL/GenBank/DDBJ databases">
        <title>Finished chromosome of genome of Oscillatoria acuminata PCC 6304.</title>
        <authorList>
            <consortium name="US DOE Joint Genome Institute"/>
            <person name="Gugger M."/>
            <person name="Coursin T."/>
            <person name="Rippka R."/>
            <person name="Tandeau De Marsac N."/>
            <person name="Huntemann M."/>
            <person name="Wei C.-L."/>
            <person name="Han J."/>
            <person name="Detter J.C."/>
            <person name="Han C."/>
            <person name="Tapia R."/>
            <person name="Davenport K."/>
            <person name="Daligault H."/>
            <person name="Erkkila T."/>
            <person name="Gu W."/>
            <person name="Munk A.C.C."/>
            <person name="Teshima H."/>
            <person name="Xu Y."/>
            <person name="Chain P."/>
            <person name="Chen A."/>
            <person name="Krypides N."/>
            <person name="Mavromatis K."/>
            <person name="Markowitz V."/>
            <person name="Szeto E."/>
            <person name="Ivanova N."/>
            <person name="Mikhailova N."/>
            <person name="Ovchinnikova G."/>
            <person name="Pagani I."/>
            <person name="Pati A."/>
            <person name="Goodwin L."/>
            <person name="Peters L."/>
            <person name="Pitluck S."/>
            <person name="Woyke T."/>
            <person name="Kerfeld C."/>
        </authorList>
    </citation>
    <scope>NUCLEOTIDE SEQUENCE [LARGE SCALE GENOMIC DNA]</scope>
    <source>
        <strain evidence="7 8">PCC 6304</strain>
    </source>
</reference>
<dbReference type="Proteomes" id="UP000010367">
    <property type="component" value="Chromosome"/>
</dbReference>
<protein>
    <submittedName>
        <fullName evidence="7">Lipid A core-O-antigen ligase-like enyme</fullName>
    </submittedName>
</protein>
<keyword evidence="3 5" id="KW-1133">Transmembrane helix</keyword>
<dbReference type="GO" id="GO:0016020">
    <property type="term" value="C:membrane"/>
    <property type="evidence" value="ECO:0007669"/>
    <property type="project" value="UniProtKB-SubCell"/>
</dbReference>
<accession>K9TGY2</accession>
<dbReference type="STRING" id="56110.Oscil6304_1702"/>
<dbReference type="InterPro" id="IPR051533">
    <property type="entry name" value="WaaL-like"/>
</dbReference>
<feature type="transmembrane region" description="Helical" evidence="5">
    <location>
        <begin position="61"/>
        <end position="86"/>
    </location>
</feature>
<dbReference type="Pfam" id="PF04932">
    <property type="entry name" value="Wzy_C"/>
    <property type="match status" value="1"/>
</dbReference>
<proteinExistence type="predicted"/>
<evidence type="ECO:0000256" key="2">
    <source>
        <dbReference type="ARBA" id="ARBA00022692"/>
    </source>
</evidence>